<dbReference type="CDD" id="cd06171">
    <property type="entry name" value="Sigma70_r4"/>
    <property type="match status" value="1"/>
</dbReference>
<dbReference type="GO" id="GO:0003677">
    <property type="term" value="F:DNA binding"/>
    <property type="evidence" value="ECO:0007669"/>
    <property type="project" value="UniProtKB-KW"/>
</dbReference>
<keyword evidence="3" id="KW-0731">Sigma factor</keyword>
<dbReference type="InterPro" id="IPR014284">
    <property type="entry name" value="RNA_pol_sigma-70_dom"/>
</dbReference>
<evidence type="ECO:0000256" key="5">
    <source>
        <dbReference type="ARBA" id="ARBA00023163"/>
    </source>
</evidence>
<evidence type="ECO:0000259" key="6">
    <source>
        <dbReference type="Pfam" id="PF04542"/>
    </source>
</evidence>
<feature type="domain" description="RNA polymerase sigma factor 70 region 4 type 2" evidence="7">
    <location>
        <begin position="123"/>
        <end position="175"/>
    </location>
</feature>
<comment type="caution">
    <text evidence="8">The sequence shown here is derived from an EMBL/GenBank/DDBJ whole genome shotgun (WGS) entry which is preliminary data.</text>
</comment>
<evidence type="ECO:0000256" key="3">
    <source>
        <dbReference type="ARBA" id="ARBA00023082"/>
    </source>
</evidence>
<keyword evidence="4" id="KW-0238">DNA-binding</keyword>
<dbReference type="InterPro" id="IPR007627">
    <property type="entry name" value="RNA_pol_sigma70_r2"/>
</dbReference>
<dbReference type="RefSeq" id="WP_184464523.1">
    <property type="nucleotide sequence ID" value="NZ_JACHHW010000010.1"/>
</dbReference>
<evidence type="ECO:0000256" key="2">
    <source>
        <dbReference type="ARBA" id="ARBA00023015"/>
    </source>
</evidence>
<organism evidence="8 9">
    <name type="scientific">Zhongshania antarctica</name>
    <dbReference type="NCBI Taxonomy" id="641702"/>
    <lineage>
        <taxon>Bacteria</taxon>
        <taxon>Pseudomonadati</taxon>
        <taxon>Pseudomonadota</taxon>
        <taxon>Gammaproteobacteria</taxon>
        <taxon>Cellvibrionales</taxon>
        <taxon>Spongiibacteraceae</taxon>
        <taxon>Zhongshania</taxon>
    </lineage>
</organism>
<dbReference type="AlphaFoldDB" id="A0A840R6C9"/>
<feature type="domain" description="RNA polymerase sigma-70 region 2" evidence="6">
    <location>
        <begin position="20"/>
        <end position="84"/>
    </location>
</feature>
<keyword evidence="5" id="KW-0804">Transcription</keyword>
<evidence type="ECO:0000256" key="1">
    <source>
        <dbReference type="ARBA" id="ARBA00010641"/>
    </source>
</evidence>
<evidence type="ECO:0000256" key="4">
    <source>
        <dbReference type="ARBA" id="ARBA00023125"/>
    </source>
</evidence>
<dbReference type="Pfam" id="PF08281">
    <property type="entry name" value="Sigma70_r4_2"/>
    <property type="match status" value="1"/>
</dbReference>
<dbReference type="InterPro" id="IPR036388">
    <property type="entry name" value="WH-like_DNA-bd_sf"/>
</dbReference>
<keyword evidence="2" id="KW-0805">Transcription regulation</keyword>
<dbReference type="Proteomes" id="UP000536640">
    <property type="component" value="Unassembled WGS sequence"/>
</dbReference>
<dbReference type="InterPro" id="IPR013325">
    <property type="entry name" value="RNA_pol_sigma_r2"/>
</dbReference>
<name>A0A840R6C9_9GAMM</name>
<evidence type="ECO:0000313" key="8">
    <source>
        <dbReference type="EMBL" id="MBB5188859.1"/>
    </source>
</evidence>
<evidence type="ECO:0000259" key="7">
    <source>
        <dbReference type="Pfam" id="PF08281"/>
    </source>
</evidence>
<dbReference type="PANTHER" id="PTHR43133">
    <property type="entry name" value="RNA POLYMERASE ECF-TYPE SIGMA FACTO"/>
    <property type="match status" value="1"/>
</dbReference>
<dbReference type="SUPFAM" id="SSF88659">
    <property type="entry name" value="Sigma3 and sigma4 domains of RNA polymerase sigma factors"/>
    <property type="match status" value="1"/>
</dbReference>
<dbReference type="NCBIfam" id="TIGR02937">
    <property type="entry name" value="sigma70-ECF"/>
    <property type="match status" value="1"/>
</dbReference>
<evidence type="ECO:0000313" key="9">
    <source>
        <dbReference type="Proteomes" id="UP000536640"/>
    </source>
</evidence>
<comment type="similarity">
    <text evidence="1">Belongs to the sigma-70 factor family. ECF subfamily.</text>
</comment>
<dbReference type="Gene3D" id="1.10.10.10">
    <property type="entry name" value="Winged helix-like DNA-binding domain superfamily/Winged helix DNA-binding domain"/>
    <property type="match status" value="1"/>
</dbReference>
<dbReference type="Pfam" id="PF04542">
    <property type="entry name" value="Sigma70_r2"/>
    <property type="match status" value="1"/>
</dbReference>
<accession>A0A840R6C9</accession>
<dbReference type="InterPro" id="IPR013249">
    <property type="entry name" value="RNA_pol_sigma70_r4_t2"/>
</dbReference>
<dbReference type="PANTHER" id="PTHR43133:SF8">
    <property type="entry name" value="RNA POLYMERASE SIGMA FACTOR HI_1459-RELATED"/>
    <property type="match status" value="1"/>
</dbReference>
<proteinExistence type="inferred from homology"/>
<dbReference type="GO" id="GO:0016987">
    <property type="term" value="F:sigma factor activity"/>
    <property type="evidence" value="ECO:0007669"/>
    <property type="project" value="UniProtKB-KW"/>
</dbReference>
<dbReference type="InterPro" id="IPR013324">
    <property type="entry name" value="RNA_pol_sigma_r3/r4-like"/>
</dbReference>
<protein>
    <submittedName>
        <fullName evidence="8">RNA polymerase sigma-70 factor (ECF subfamily)</fullName>
    </submittedName>
</protein>
<gene>
    <name evidence="8" type="ORF">HNQ57_003156</name>
</gene>
<dbReference type="SUPFAM" id="SSF88946">
    <property type="entry name" value="Sigma2 domain of RNA polymerase sigma factors"/>
    <property type="match status" value="1"/>
</dbReference>
<dbReference type="Gene3D" id="1.10.1740.10">
    <property type="match status" value="1"/>
</dbReference>
<dbReference type="InterPro" id="IPR039425">
    <property type="entry name" value="RNA_pol_sigma-70-like"/>
</dbReference>
<dbReference type="GO" id="GO:0006352">
    <property type="term" value="P:DNA-templated transcription initiation"/>
    <property type="evidence" value="ECO:0007669"/>
    <property type="project" value="InterPro"/>
</dbReference>
<keyword evidence="9" id="KW-1185">Reference proteome</keyword>
<reference evidence="8 9" key="1">
    <citation type="submission" date="2020-08" db="EMBL/GenBank/DDBJ databases">
        <title>Genomic Encyclopedia of Type Strains, Phase IV (KMG-IV): sequencing the most valuable type-strain genomes for metagenomic binning, comparative biology and taxonomic classification.</title>
        <authorList>
            <person name="Goeker M."/>
        </authorList>
    </citation>
    <scope>NUCLEOTIDE SEQUENCE [LARGE SCALE GENOMIC DNA]</scope>
    <source>
        <strain evidence="8 9">DSM 25701</strain>
    </source>
</reference>
<dbReference type="EMBL" id="JACHHW010000010">
    <property type="protein sequence ID" value="MBB5188859.1"/>
    <property type="molecule type" value="Genomic_DNA"/>
</dbReference>
<sequence>MANILSWRRKSRSSADDILNSHLPDLYRMAFRLSGNQADSEDLIQELAAKFLSKPNQLDKLDSPQTWLKRSLYNLFVDGYRRTKLQPVTFSTITSADDTDFTDQLVDSAAGPADQAQNEQLQQQLQTALESLPVNQRDLVILHDVEGMSLTELENILQEPLGTLKSRLHRARKSLRFFLVDATF</sequence>